<dbReference type="Proteomes" id="UP000276061">
    <property type="component" value="Unassembled WGS sequence"/>
</dbReference>
<reference evidence="1 2" key="1">
    <citation type="submission" date="2018-11" db="EMBL/GenBank/DDBJ databases">
        <title>Characterization of surface water Dickeya isolates.</title>
        <authorList>
            <person name="Van Gijsegem F."/>
            <person name="Pedron J."/>
        </authorList>
    </citation>
    <scope>NUCLEOTIDE SEQUENCE [LARGE SCALE GENOMIC DNA]</scope>
    <source>
        <strain evidence="1 2">FVG1-MFV-O17</strain>
    </source>
</reference>
<accession>A0A3N0G669</accession>
<dbReference type="RefSeq" id="WP_123252362.1">
    <property type="nucleotide sequence ID" value="NZ_RJLR01000012.1"/>
</dbReference>
<organism evidence="1 2">
    <name type="scientific">Dickeya undicola</name>
    <dbReference type="NCBI Taxonomy" id="1577887"/>
    <lineage>
        <taxon>Bacteria</taxon>
        <taxon>Pseudomonadati</taxon>
        <taxon>Pseudomonadota</taxon>
        <taxon>Gammaproteobacteria</taxon>
        <taxon>Enterobacterales</taxon>
        <taxon>Pectobacteriaceae</taxon>
        <taxon>Dickeya</taxon>
    </lineage>
</organism>
<comment type="caution">
    <text evidence="1">The sequence shown here is derived from an EMBL/GenBank/DDBJ whole genome shotgun (WGS) entry which is preliminary data.</text>
</comment>
<name>A0A3N0G669_9GAMM</name>
<gene>
    <name evidence="1" type="ORF">EF878_07320</name>
</gene>
<dbReference type="AlphaFoldDB" id="A0A3N0G669"/>
<dbReference type="EMBL" id="RJLR01000012">
    <property type="protein sequence ID" value="RNM07736.1"/>
    <property type="molecule type" value="Genomic_DNA"/>
</dbReference>
<protein>
    <submittedName>
        <fullName evidence="1">Uncharacterized protein</fullName>
    </submittedName>
</protein>
<evidence type="ECO:0000313" key="1">
    <source>
        <dbReference type="EMBL" id="RNM07736.1"/>
    </source>
</evidence>
<evidence type="ECO:0000313" key="2">
    <source>
        <dbReference type="Proteomes" id="UP000276061"/>
    </source>
</evidence>
<sequence length="100" mass="11138">MKAPDITVKLYIHHNQFNPAPFVATCDMSQWNGFTLVEVIEITIPAPILSGADVAQKRIEQLRSRQLDIINSAHAQAAEIEDQIKTLQCIEHSPAAMTSR</sequence>
<proteinExistence type="predicted"/>